<dbReference type="InterPro" id="IPR011545">
    <property type="entry name" value="DEAD/DEAH_box_helicase_dom"/>
</dbReference>
<comment type="catalytic activity">
    <reaction evidence="15">
        <text>Couples ATP hydrolysis with the unwinding of duplex DNA by translocating in the 3'-5' direction.</text>
        <dbReference type="EC" id="5.6.2.4"/>
    </reaction>
</comment>
<comment type="cofactor">
    <cofactor evidence="1">
        <name>Mg(2+)</name>
        <dbReference type="ChEBI" id="CHEBI:18420"/>
    </cofactor>
</comment>
<dbReference type="GO" id="GO:0003677">
    <property type="term" value="F:DNA binding"/>
    <property type="evidence" value="ECO:0007669"/>
    <property type="project" value="UniProtKB-KW"/>
</dbReference>
<dbReference type="GO" id="GO:0009432">
    <property type="term" value="P:SOS response"/>
    <property type="evidence" value="ECO:0007669"/>
    <property type="project" value="UniProtKB-UniRule"/>
</dbReference>
<dbReference type="InterPro" id="IPR044876">
    <property type="entry name" value="HRDC_dom_sf"/>
</dbReference>
<evidence type="ECO:0000259" key="20">
    <source>
        <dbReference type="PROSITE" id="PS51194"/>
    </source>
</evidence>
<dbReference type="FunFam" id="3.40.50.300:FF:000156">
    <property type="entry name" value="ATP-dependent DNA helicase recQ"/>
    <property type="match status" value="1"/>
</dbReference>
<dbReference type="SMART" id="SM00487">
    <property type="entry name" value="DEXDc"/>
    <property type="match status" value="1"/>
</dbReference>
<dbReference type="PANTHER" id="PTHR13710:SF105">
    <property type="entry name" value="ATP-DEPENDENT DNA HELICASE Q1"/>
    <property type="match status" value="1"/>
</dbReference>
<dbReference type="Gene3D" id="1.10.10.1390">
    <property type="entry name" value="ATP-dependent DNA helicase RecQ"/>
    <property type="match status" value="1"/>
</dbReference>
<dbReference type="PROSITE" id="PS51194">
    <property type="entry name" value="HELICASE_CTER"/>
    <property type="match status" value="1"/>
</dbReference>
<dbReference type="InterPro" id="IPR027417">
    <property type="entry name" value="P-loop_NTPase"/>
</dbReference>
<keyword evidence="14" id="KW-0413">Isomerase</keyword>
<evidence type="ECO:0000256" key="16">
    <source>
        <dbReference type="NCBIfam" id="TIGR01389"/>
    </source>
</evidence>
<evidence type="ECO:0000256" key="11">
    <source>
        <dbReference type="ARBA" id="ARBA00023125"/>
    </source>
</evidence>
<dbReference type="Pfam" id="PF00270">
    <property type="entry name" value="DEAD"/>
    <property type="match status" value="1"/>
</dbReference>
<feature type="domain" description="HRDC" evidence="18">
    <location>
        <begin position="543"/>
        <end position="623"/>
    </location>
</feature>
<dbReference type="Gene3D" id="1.10.10.10">
    <property type="entry name" value="Winged helix-like DNA-binding domain superfamily/Winged helix DNA-binding domain"/>
    <property type="match status" value="1"/>
</dbReference>
<evidence type="ECO:0000259" key="19">
    <source>
        <dbReference type="PROSITE" id="PS51192"/>
    </source>
</evidence>
<dbReference type="SMART" id="SM00956">
    <property type="entry name" value="RQC"/>
    <property type="match status" value="1"/>
</dbReference>
<keyword evidence="4" id="KW-0479">Metal-binding</keyword>
<keyword evidence="10" id="KW-0067">ATP-binding</keyword>
<name>A0A2M8LGI7_9BACT</name>
<dbReference type="GO" id="GO:0006310">
    <property type="term" value="P:DNA recombination"/>
    <property type="evidence" value="ECO:0007669"/>
    <property type="project" value="UniProtKB-UniRule"/>
</dbReference>
<proteinExistence type="inferred from homology"/>
<keyword evidence="12" id="KW-0233">DNA recombination</keyword>
<evidence type="ECO:0000313" key="22">
    <source>
        <dbReference type="Proteomes" id="UP000231436"/>
    </source>
</evidence>
<feature type="region of interest" description="Disordered" evidence="17">
    <location>
        <begin position="624"/>
        <end position="643"/>
    </location>
</feature>
<gene>
    <name evidence="21" type="primary">recQ</name>
    <name evidence="21" type="ORF">COV05_04315</name>
</gene>
<dbReference type="Gene3D" id="3.40.50.300">
    <property type="entry name" value="P-loop containing nucleotide triphosphate hydrolases"/>
    <property type="match status" value="2"/>
</dbReference>
<dbReference type="NCBIfam" id="TIGR01389">
    <property type="entry name" value="recQ"/>
    <property type="match status" value="1"/>
</dbReference>
<evidence type="ECO:0000313" key="21">
    <source>
        <dbReference type="EMBL" id="PJE76564.1"/>
    </source>
</evidence>
<keyword evidence="11" id="KW-0238">DNA-binding</keyword>
<dbReference type="GO" id="GO:0006260">
    <property type="term" value="P:DNA replication"/>
    <property type="evidence" value="ECO:0007669"/>
    <property type="project" value="InterPro"/>
</dbReference>
<comment type="caution">
    <text evidence="21">The sequence shown here is derived from an EMBL/GenBank/DDBJ whole genome shotgun (WGS) entry which is preliminary data.</text>
</comment>
<dbReference type="InterPro" id="IPR010997">
    <property type="entry name" value="HRDC-like_sf"/>
</dbReference>
<dbReference type="Gene3D" id="1.10.150.80">
    <property type="entry name" value="HRDC domain"/>
    <property type="match status" value="1"/>
</dbReference>
<dbReference type="InterPro" id="IPR004589">
    <property type="entry name" value="DNA_helicase_ATP-dep_RecQ"/>
</dbReference>
<evidence type="ECO:0000256" key="3">
    <source>
        <dbReference type="ARBA" id="ARBA00005446"/>
    </source>
</evidence>
<dbReference type="InterPro" id="IPR014001">
    <property type="entry name" value="Helicase_ATP-bd"/>
</dbReference>
<dbReference type="FunFam" id="3.40.50.300:FF:000296">
    <property type="entry name" value="ATP-dependent DNA helicase RecQ"/>
    <property type="match status" value="1"/>
</dbReference>
<keyword evidence="6" id="KW-0227">DNA damage</keyword>
<keyword evidence="8 21" id="KW-0347">Helicase</keyword>
<dbReference type="Proteomes" id="UP000231436">
    <property type="component" value="Unassembled WGS sequence"/>
</dbReference>
<dbReference type="GO" id="GO:0030894">
    <property type="term" value="C:replisome"/>
    <property type="evidence" value="ECO:0007669"/>
    <property type="project" value="TreeGrafter"/>
</dbReference>
<dbReference type="GO" id="GO:0005524">
    <property type="term" value="F:ATP binding"/>
    <property type="evidence" value="ECO:0007669"/>
    <property type="project" value="UniProtKB-KW"/>
</dbReference>
<dbReference type="Pfam" id="PF09382">
    <property type="entry name" value="RQC"/>
    <property type="match status" value="1"/>
</dbReference>
<dbReference type="GO" id="GO:0016787">
    <property type="term" value="F:hydrolase activity"/>
    <property type="evidence" value="ECO:0007669"/>
    <property type="project" value="UniProtKB-KW"/>
</dbReference>
<dbReference type="PROSITE" id="PS50967">
    <property type="entry name" value="HRDC"/>
    <property type="match status" value="1"/>
</dbReference>
<dbReference type="Pfam" id="PF00271">
    <property type="entry name" value="Helicase_C"/>
    <property type="match status" value="1"/>
</dbReference>
<comment type="cofactor">
    <cofactor evidence="2">
        <name>Zn(2+)</name>
        <dbReference type="ChEBI" id="CHEBI:29105"/>
    </cofactor>
</comment>
<dbReference type="Pfam" id="PF00570">
    <property type="entry name" value="HRDC"/>
    <property type="match status" value="1"/>
</dbReference>
<comment type="similarity">
    <text evidence="3">Belongs to the helicase family. RecQ subfamily.</text>
</comment>
<dbReference type="GO" id="GO:0005737">
    <property type="term" value="C:cytoplasm"/>
    <property type="evidence" value="ECO:0007669"/>
    <property type="project" value="TreeGrafter"/>
</dbReference>
<dbReference type="CDD" id="cd17920">
    <property type="entry name" value="DEXHc_RecQ"/>
    <property type="match status" value="1"/>
</dbReference>
<evidence type="ECO:0000256" key="13">
    <source>
        <dbReference type="ARBA" id="ARBA00023204"/>
    </source>
</evidence>
<dbReference type="InterPro" id="IPR032284">
    <property type="entry name" value="RecQ_Zn-bd"/>
</dbReference>
<dbReference type="EMBL" id="PFEU01000018">
    <property type="protein sequence ID" value="PJE76564.1"/>
    <property type="molecule type" value="Genomic_DNA"/>
</dbReference>
<evidence type="ECO:0000256" key="8">
    <source>
        <dbReference type="ARBA" id="ARBA00022806"/>
    </source>
</evidence>
<keyword evidence="9" id="KW-0862">Zinc</keyword>
<evidence type="ECO:0000256" key="4">
    <source>
        <dbReference type="ARBA" id="ARBA00022723"/>
    </source>
</evidence>
<dbReference type="GO" id="GO:0043138">
    <property type="term" value="F:3'-5' DNA helicase activity"/>
    <property type="evidence" value="ECO:0007669"/>
    <property type="project" value="UniProtKB-EC"/>
</dbReference>
<evidence type="ECO:0000256" key="6">
    <source>
        <dbReference type="ARBA" id="ARBA00022763"/>
    </source>
</evidence>
<feature type="domain" description="Helicase C-terminal" evidence="20">
    <location>
        <begin position="234"/>
        <end position="390"/>
    </location>
</feature>
<keyword evidence="5" id="KW-0547">Nucleotide-binding</keyword>
<dbReference type="SMART" id="SM00490">
    <property type="entry name" value="HELICc"/>
    <property type="match status" value="1"/>
</dbReference>
<dbReference type="GO" id="GO:0006281">
    <property type="term" value="P:DNA repair"/>
    <property type="evidence" value="ECO:0007669"/>
    <property type="project" value="UniProtKB-KW"/>
</dbReference>
<dbReference type="GO" id="GO:0043590">
    <property type="term" value="C:bacterial nucleoid"/>
    <property type="evidence" value="ECO:0007669"/>
    <property type="project" value="TreeGrafter"/>
</dbReference>
<organism evidence="21 22">
    <name type="scientific">Candidatus Uhrbacteria bacterium CG10_big_fil_rev_8_21_14_0_10_48_16</name>
    <dbReference type="NCBI Taxonomy" id="1975038"/>
    <lineage>
        <taxon>Bacteria</taxon>
        <taxon>Candidatus Uhriibacteriota</taxon>
    </lineage>
</organism>
<evidence type="ECO:0000256" key="10">
    <source>
        <dbReference type="ARBA" id="ARBA00022840"/>
    </source>
</evidence>
<dbReference type="InterPro" id="IPR002121">
    <property type="entry name" value="HRDC_dom"/>
</dbReference>
<evidence type="ECO:0000256" key="9">
    <source>
        <dbReference type="ARBA" id="ARBA00022833"/>
    </source>
</evidence>
<sequence>MTKGAFVSTLEEHLGLRTEVFLSMLKLLKTHFGYDTFRPLQKEIIDTVLAGKDTLVLMPTGGGKSLCFQLPALALPGITLVVSPLIALMKDQVDALCANGISAAFLNSSLSPREQLDVMSRARAREIKILYVAPERIGSFGFYDFLVDLNVSLLAIDEAHCISEWGHDFRPEYRNLASLRMKIPQTPVIALTATATPYVRDDILSQLNIRKEGVFTSGFNRENLHYHVRPKLNTFARLVELMEEHKGESVIVYCFSRKNTEDVAEKLTKAGFRSASYHAGLPQKERERVQEQFIRDEVPIIVATIAFGMGIDKPDVRLVVHMDLPKTIEGYYQETGRAGRDGLPSECVLYYSYADRRKQEFFINQIEDDHEQKLAIRKLDDMVEYCQNIVCRRFFLLMYFGEKDVPTFCNACDNCVKPDVEEEDATEIAQKILSAILKTGERFGSAHVCDVLRGSKKKRIVELGHNHLSVHGIASDIPIGALRTYIESLKTLGYIAQNEGEYPTLNVTQKGRLALMDKSVITLPAVDVVKEVKQSARSSKSDLAYDVRVFEKLRALRKEIADAQNVPPFIIFGDRTLHEMAFYLPSTLEKMSTLFGVGDKKLEAFGEPFLACVMDSVREFDLQENDKPRGAKSPLTRSSSGVSTTLQETKELLIQKLSIEEMAVQRGLSPGTIIQHIEKLVYAEDGLDIAHLKPAESEFHEMKKGFERNRHATLTSVFKQFNEKYSYDELRLARLFL</sequence>
<dbReference type="InterPro" id="IPR036390">
    <property type="entry name" value="WH_DNA-bd_sf"/>
</dbReference>
<protein>
    <recommendedName>
        <fullName evidence="16">DNA helicase RecQ</fullName>
        <ecNumber evidence="16">5.6.2.4</ecNumber>
    </recommendedName>
</protein>
<dbReference type="EC" id="5.6.2.4" evidence="16"/>
<keyword evidence="7" id="KW-0378">Hydrolase</keyword>
<dbReference type="Pfam" id="PF16124">
    <property type="entry name" value="RecQ_Zn_bind"/>
    <property type="match status" value="1"/>
</dbReference>
<evidence type="ECO:0000256" key="12">
    <source>
        <dbReference type="ARBA" id="ARBA00023172"/>
    </source>
</evidence>
<dbReference type="InterPro" id="IPR029491">
    <property type="entry name" value="Helicase_HTH"/>
</dbReference>
<dbReference type="PANTHER" id="PTHR13710">
    <property type="entry name" value="DNA HELICASE RECQ FAMILY MEMBER"/>
    <property type="match status" value="1"/>
</dbReference>
<dbReference type="NCBIfam" id="TIGR00614">
    <property type="entry name" value="recQ_fam"/>
    <property type="match status" value="1"/>
</dbReference>
<accession>A0A2M8LGI7</accession>
<evidence type="ECO:0000256" key="14">
    <source>
        <dbReference type="ARBA" id="ARBA00023235"/>
    </source>
</evidence>
<evidence type="ECO:0000256" key="15">
    <source>
        <dbReference type="ARBA" id="ARBA00034617"/>
    </source>
</evidence>
<dbReference type="InterPro" id="IPR001650">
    <property type="entry name" value="Helicase_C-like"/>
</dbReference>
<dbReference type="SUPFAM" id="SSF47819">
    <property type="entry name" value="HRDC-like"/>
    <property type="match status" value="1"/>
</dbReference>
<dbReference type="SUPFAM" id="SSF52540">
    <property type="entry name" value="P-loop containing nucleoside triphosphate hydrolases"/>
    <property type="match status" value="1"/>
</dbReference>
<reference evidence="22" key="1">
    <citation type="submission" date="2017-09" db="EMBL/GenBank/DDBJ databases">
        <title>Depth-based differentiation of microbial function through sediment-hosted aquifers and enrichment of novel symbionts in the deep terrestrial subsurface.</title>
        <authorList>
            <person name="Probst A.J."/>
            <person name="Ladd B."/>
            <person name="Jarett J.K."/>
            <person name="Geller-Mcgrath D.E."/>
            <person name="Sieber C.M.K."/>
            <person name="Emerson J.B."/>
            <person name="Anantharaman K."/>
            <person name="Thomas B.C."/>
            <person name="Malmstrom R."/>
            <person name="Stieglmeier M."/>
            <person name="Klingl A."/>
            <person name="Woyke T."/>
            <person name="Ryan C.M."/>
            <person name="Banfield J.F."/>
        </authorList>
    </citation>
    <scope>NUCLEOTIDE SEQUENCE [LARGE SCALE GENOMIC DNA]</scope>
</reference>
<feature type="domain" description="Helicase ATP-binding" evidence="19">
    <location>
        <begin position="45"/>
        <end position="213"/>
    </location>
</feature>
<dbReference type="GO" id="GO:0009378">
    <property type="term" value="F:four-way junction helicase activity"/>
    <property type="evidence" value="ECO:0007669"/>
    <property type="project" value="TreeGrafter"/>
</dbReference>
<evidence type="ECO:0000256" key="2">
    <source>
        <dbReference type="ARBA" id="ARBA00001947"/>
    </source>
</evidence>
<dbReference type="CDD" id="cd18794">
    <property type="entry name" value="SF2_C_RecQ"/>
    <property type="match status" value="1"/>
</dbReference>
<evidence type="ECO:0000256" key="5">
    <source>
        <dbReference type="ARBA" id="ARBA00022741"/>
    </source>
</evidence>
<evidence type="ECO:0000256" key="7">
    <source>
        <dbReference type="ARBA" id="ARBA00022801"/>
    </source>
</evidence>
<dbReference type="SUPFAM" id="SSF46785">
    <property type="entry name" value="Winged helix' DNA-binding domain"/>
    <property type="match status" value="1"/>
</dbReference>
<keyword evidence="13" id="KW-0234">DNA repair</keyword>
<dbReference type="InterPro" id="IPR018982">
    <property type="entry name" value="RQC_domain"/>
</dbReference>
<evidence type="ECO:0000256" key="1">
    <source>
        <dbReference type="ARBA" id="ARBA00001946"/>
    </source>
</evidence>
<evidence type="ECO:0000256" key="17">
    <source>
        <dbReference type="SAM" id="MobiDB-lite"/>
    </source>
</evidence>
<dbReference type="PROSITE" id="PS51192">
    <property type="entry name" value="HELICASE_ATP_BIND_1"/>
    <property type="match status" value="1"/>
</dbReference>
<dbReference type="Pfam" id="PF14493">
    <property type="entry name" value="HTH_40"/>
    <property type="match status" value="1"/>
</dbReference>
<dbReference type="GO" id="GO:0046872">
    <property type="term" value="F:metal ion binding"/>
    <property type="evidence" value="ECO:0007669"/>
    <property type="project" value="UniProtKB-KW"/>
</dbReference>
<dbReference type="AlphaFoldDB" id="A0A2M8LGI7"/>
<evidence type="ECO:0000259" key="18">
    <source>
        <dbReference type="PROSITE" id="PS50967"/>
    </source>
</evidence>
<dbReference type="InterPro" id="IPR006293">
    <property type="entry name" value="DNA_helicase_ATP-dep_RecQ_bac"/>
</dbReference>
<dbReference type="SMART" id="SM00341">
    <property type="entry name" value="HRDC"/>
    <property type="match status" value="1"/>
</dbReference>
<dbReference type="InterPro" id="IPR036388">
    <property type="entry name" value="WH-like_DNA-bd_sf"/>
</dbReference>